<organism evidence="2 3">
    <name type="scientific">Cuscuta campestris</name>
    <dbReference type="NCBI Taxonomy" id="132261"/>
    <lineage>
        <taxon>Eukaryota</taxon>
        <taxon>Viridiplantae</taxon>
        <taxon>Streptophyta</taxon>
        <taxon>Embryophyta</taxon>
        <taxon>Tracheophyta</taxon>
        <taxon>Spermatophyta</taxon>
        <taxon>Magnoliopsida</taxon>
        <taxon>eudicotyledons</taxon>
        <taxon>Gunneridae</taxon>
        <taxon>Pentapetalae</taxon>
        <taxon>asterids</taxon>
        <taxon>lamiids</taxon>
        <taxon>Solanales</taxon>
        <taxon>Convolvulaceae</taxon>
        <taxon>Cuscuteae</taxon>
        <taxon>Cuscuta</taxon>
        <taxon>Cuscuta subgen. Grammica</taxon>
        <taxon>Cuscuta sect. Cleistogrammica</taxon>
    </lineage>
</organism>
<gene>
    <name evidence="2" type="ORF">CCAM_LOCUS34522</name>
</gene>
<feature type="region of interest" description="Disordered" evidence="1">
    <location>
        <begin position="1"/>
        <end position="34"/>
    </location>
</feature>
<evidence type="ECO:0000313" key="2">
    <source>
        <dbReference type="EMBL" id="VFQ92746.1"/>
    </source>
</evidence>
<dbReference type="AlphaFoldDB" id="A0A484MX54"/>
<dbReference type="EMBL" id="OOIL02004627">
    <property type="protein sequence ID" value="VFQ92746.1"/>
    <property type="molecule type" value="Genomic_DNA"/>
</dbReference>
<evidence type="ECO:0000313" key="3">
    <source>
        <dbReference type="Proteomes" id="UP000595140"/>
    </source>
</evidence>
<proteinExistence type="predicted"/>
<name>A0A484MX54_9ASTE</name>
<reference evidence="2 3" key="1">
    <citation type="submission" date="2018-04" db="EMBL/GenBank/DDBJ databases">
        <authorList>
            <person name="Vogel A."/>
        </authorList>
    </citation>
    <scope>NUCLEOTIDE SEQUENCE [LARGE SCALE GENOMIC DNA]</scope>
</reference>
<sequence>SVNPHGLWIPVPHTTLPPTQDRQTGTVMHRSNNA</sequence>
<evidence type="ECO:0000256" key="1">
    <source>
        <dbReference type="SAM" id="MobiDB-lite"/>
    </source>
</evidence>
<feature type="non-terminal residue" evidence="2">
    <location>
        <position position="34"/>
    </location>
</feature>
<dbReference type="Proteomes" id="UP000595140">
    <property type="component" value="Unassembled WGS sequence"/>
</dbReference>
<feature type="non-terminal residue" evidence="2">
    <location>
        <position position="1"/>
    </location>
</feature>
<accession>A0A484MX54</accession>
<protein>
    <submittedName>
        <fullName evidence="2">Uncharacterized protein</fullName>
    </submittedName>
</protein>
<feature type="compositionally biased region" description="Polar residues" evidence="1">
    <location>
        <begin position="16"/>
        <end position="34"/>
    </location>
</feature>
<keyword evidence="3" id="KW-1185">Reference proteome</keyword>